<evidence type="ECO:0000256" key="3">
    <source>
        <dbReference type="ARBA" id="ARBA00009731"/>
    </source>
</evidence>
<dbReference type="GO" id="GO:0043541">
    <property type="term" value="C:UDP-N-acetylglucosamine transferase complex"/>
    <property type="evidence" value="ECO:0007669"/>
    <property type="project" value="TreeGrafter"/>
</dbReference>
<comment type="subunit">
    <text evidence="4 11">Heterodimer with ALG13 to form a functional enzyme.</text>
</comment>
<reference evidence="12" key="1">
    <citation type="submission" date="2022-11" db="EMBL/GenBank/DDBJ databases">
        <title>Chromosomal genome sequence assembly and mating type (MAT) locus characterization of the leprose asexual lichenized fungus Lepraria neglecta (Nyl.) Erichsen.</title>
        <authorList>
            <person name="Allen J.L."/>
            <person name="Pfeffer B."/>
        </authorList>
    </citation>
    <scope>NUCLEOTIDE SEQUENCE</scope>
    <source>
        <strain evidence="12">Allen 5258</strain>
    </source>
</reference>
<evidence type="ECO:0000256" key="5">
    <source>
        <dbReference type="ARBA" id="ARBA00017467"/>
    </source>
</evidence>
<dbReference type="AlphaFoldDB" id="A0AAD9Z4B0"/>
<dbReference type="GO" id="GO:0004577">
    <property type="term" value="F:N-acetylglucosaminyldiphosphodolichol N-acetylglucosaminyltransferase activity"/>
    <property type="evidence" value="ECO:0007669"/>
    <property type="project" value="TreeGrafter"/>
</dbReference>
<dbReference type="EMBL" id="JASNWA010000008">
    <property type="protein sequence ID" value="KAK3171166.1"/>
    <property type="molecule type" value="Genomic_DNA"/>
</dbReference>
<dbReference type="PANTHER" id="PTHR12154:SF4">
    <property type="entry name" value="UDP-N-ACETYLGLUCOSAMINE TRANSFERASE SUBUNIT ALG14 HOMOLOG"/>
    <property type="match status" value="1"/>
</dbReference>
<dbReference type="GO" id="GO:0006488">
    <property type="term" value="P:dolichol-linked oligosaccharide biosynthetic process"/>
    <property type="evidence" value="ECO:0007669"/>
    <property type="project" value="InterPro"/>
</dbReference>
<comment type="subcellular location">
    <subcellularLocation>
        <location evidence="1 11">Endoplasmic reticulum membrane</location>
        <topology evidence="1 11">Single-pass membrane protein</topology>
    </subcellularLocation>
    <subcellularLocation>
        <location evidence="2">Nucleus membrane</location>
        <topology evidence="2">Single-pass membrane protein</topology>
    </subcellularLocation>
</comment>
<keyword evidence="7 11" id="KW-0256">Endoplasmic reticulum</keyword>
<organism evidence="12 13">
    <name type="scientific">Lepraria neglecta</name>
    <dbReference type="NCBI Taxonomy" id="209136"/>
    <lineage>
        <taxon>Eukaryota</taxon>
        <taxon>Fungi</taxon>
        <taxon>Dikarya</taxon>
        <taxon>Ascomycota</taxon>
        <taxon>Pezizomycotina</taxon>
        <taxon>Lecanoromycetes</taxon>
        <taxon>OSLEUM clade</taxon>
        <taxon>Lecanoromycetidae</taxon>
        <taxon>Lecanorales</taxon>
        <taxon>Lecanorineae</taxon>
        <taxon>Stereocaulaceae</taxon>
        <taxon>Lepraria</taxon>
    </lineage>
</organism>
<evidence type="ECO:0000256" key="2">
    <source>
        <dbReference type="ARBA" id="ARBA00004590"/>
    </source>
</evidence>
<evidence type="ECO:0000313" key="13">
    <source>
        <dbReference type="Proteomes" id="UP001276659"/>
    </source>
</evidence>
<sequence length="231" mass="26024">MSITSILTALNPISPAAKADLPYVYAFLLITLTLAFLRLLYILLAIHRTRPPPRKRGKATHLLIVLGSGGHTAEMLSLLADIDPKSYTHRSYVVSSGDDFSSGKAEEFEDDLAAKATGRGKRFVDDPRKRETRFSRSCIHGYIRRQGYSIHTVPRARRIHQSLLTTPLSSYYCLGTAHHDSCIYYTALLLLLAQLFEVWGCGEDACDLRRILGESEKAEFEWEDYCVVWAL</sequence>
<dbReference type="PANTHER" id="PTHR12154">
    <property type="entry name" value="GLYCOSYL TRANSFERASE-RELATED"/>
    <property type="match status" value="1"/>
</dbReference>
<accession>A0AAD9Z4B0</accession>
<keyword evidence="6 11" id="KW-0812">Transmembrane</keyword>
<evidence type="ECO:0000256" key="11">
    <source>
        <dbReference type="RuleBase" id="RU362127"/>
    </source>
</evidence>
<evidence type="ECO:0000256" key="8">
    <source>
        <dbReference type="ARBA" id="ARBA00022989"/>
    </source>
</evidence>
<evidence type="ECO:0000313" key="12">
    <source>
        <dbReference type="EMBL" id="KAK3171166.1"/>
    </source>
</evidence>
<comment type="function">
    <text evidence="11">Involved in protein N-glycosylation. Essential for the second step of the dolichol-linked oligosaccharide pathway. Anchors the catalytic subunit ALG13 to the ER.</text>
</comment>
<dbReference type="InterPro" id="IPR013969">
    <property type="entry name" value="Oligosacch_biosynth_Alg14"/>
</dbReference>
<evidence type="ECO:0000256" key="10">
    <source>
        <dbReference type="ARBA" id="ARBA00032062"/>
    </source>
</evidence>
<dbReference type="Proteomes" id="UP001276659">
    <property type="component" value="Unassembled WGS sequence"/>
</dbReference>
<keyword evidence="9 11" id="KW-0472">Membrane</keyword>
<keyword evidence="8 11" id="KW-1133">Transmembrane helix</keyword>
<evidence type="ECO:0000256" key="1">
    <source>
        <dbReference type="ARBA" id="ARBA00004389"/>
    </source>
</evidence>
<comment type="similarity">
    <text evidence="3 11">Belongs to the ALG14 family.</text>
</comment>
<comment type="caution">
    <text evidence="12">The sequence shown here is derived from an EMBL/GenBank/DDBJ whole genome shotgun (WGS) entry which is preliminary data.</text>
</comment>
<evidence type="ECO:0000256" key="4">
    <source>
        <dbReference type="ARBA" id="ARBA00011335"/>
    </source>
</evidence>
<proteinExistence type="inferred from homology"/>
<dbReference type="Pfam" id="PF08660">
    <property type="entry name" value="Alg14"/>
    <property type="match status" value="1"/>
</dbReference>
<feature type="transmembrane region" description="Helical" evidence="11">
    <location>
        <begin position="25"/>
        <end position="46"/>
    </location>
</feature>
<gene>
    <name evidence="11" type="primary">ALG14</name>
    <name evidence="12" type="ORF">OEA41_003250</name>
</gene>
<keyword evidence="13" id="KW-1185">Reference proteome</keyword>
<evidence type="ECO:0000256" key="9">
    <source>
        <dbReference type="ARBA" id="ARBA00023136"/>
    </source>
</evidence>
<evidence type="ECO:0000256" key="6">
    <source>
        <dbReference type="ARBA" id="ARBA00022692"/>
    </source>
</evidence>
<name>A0AAD9Z4B0_9LECA</name>
<dbReference type="GO" id="GO:0031965">
    <property type="term" value="C:nuclear membrane"/>
    <property type="evidence" value="ECO:0007669"/>
    <property type="project" value="UniProtKB-SubCell"/>
</dbReference>
<evidence type="ECO:0000256" key="7">
    <source>
        <dbReference type="ARBA" id="ARBA00022824"/>
    </source>
</evidence>
<protein>
    <recommendedName>
        <fullName evidence="5 11">UDP-N-acetylglucosamine transferase subunit ALG14</fullName>
    </recommendedName>
    <alternativeName>
        <fullName evidence="10 11">Asparagine-linked glycosylation protein 14</fullName>
    </alternativeName>
</protein>